<comment type="caution">
    <text evidence="2">The sequence shown here is derived from an EMBL/GenBank/DDBJ whole genome shotgun (WGS) entry which is preliminary data.</text>
</comment>
<protein>
    <recommendedName>
        <fullName evidence="4">NusG domain-containing protein</fullName>
    </recommendedName>
</protein>
<evidence type="ECO:0008006" key="4">
    <source>
        <dbReference type="Google" id="ProtNLM"/>
    </source>
</evidence>
<keyword evidence="1" id="KW-0812">Transmembrane</keyword>
<feature type="transmembrane region" description="Helical" evidence="1">
    <location>
        <begin position="12"/>
        <end position="29"/>
    </location>
</feature>
<dbReference type="CDD" id="cd09911">
    <property type="entry name" value="Lin0431_like"/>
    <property type="match status" value="1"/>
</dbReference>
<dbReference type="InterPro" id="IPR038690">
    <property type="entry name" value="NusG_2_sf"/>
</dbReference>
<dbReference type="Proteomes" id="UP001236559">
    <property type="component" value="Unassembled WGS sequence"/>
</dbReference>
<keyword evidence="1" id="KW-1133">Transmembrane helix</keyword>
<keyword evidence="3" id="KW-1185">Reference proteome</keyword>
<reference evidence="2 3" key="1">
    <citation type="submission" date="2023-07" db="EMBL/GenBank/DDBJ databases">
        <title>Genomic Encyclopedia of Type Strains, Phase IV (KMG-IV): sequencing the most valuable type-strain genomes for metagenomic binning, comparative biology and taxonomic classification.</title>
        <authorList>
            <person name="Goeker M."/>
        </authorList>
    </citation>
    <scope>NUCLEOTIDE SEQUENCE [LARGE SCALE GENOMIC DNA]</scope>
    <source>
        <strain evidence="2 3">DSM 22616</strain>
    </source>
</reference>
<accession>A0ABU0AZQ9</accession>
<dbReference type="Gene3D" id="2.60.320.10">
    <property type="entry name" value="N-utilization substance G protein NusG, insert domain"/>
    <property type="match status" value="1"/>
</dbReference>
<evidence type="ECO:0000313" key="2">
    <source>
        <dbReference type="EMBL" id="MDQ0275450.1"/>
    </source>
</evidence>
<organism evidence="2 3">
    <name type="scientific">Peptoniphilus koenoeneniae</name>
    <dbReference type="NCBI Taxonomy" id="507751"/>
    <lineage>
        <taxon>Bacteria</taxon>
        <taxon>Bacillati</taxon>
        <taxon>Bacillota</taxon>
        <taxon>Tissierellia</taxon>
        <taxon>Tissierellales</taxon>
        <taxon>Peptoniphilaceae</taxon>
        <taxon>Peptoniphilus</taxon>
    </lineage>
</organism>
<evidence type="ECO:0000313" key="3">
    <source>
        <dbReference type="Proteomes" id="UP001236559"/>
    </source>
</evidence>
<proteinExistence type="predicted"/>
<keyword evidence="1" id="KW-0472">Membrane</keyword>
<dbReference type="Pfam" id="PF07009">
    <property type="entry name" value="NusG_II"/>
    <property type="match status" value="1"/>
</dbReference>
<sequence length="129" mass="14430">MKKTKLIKGDLIVIGLILLIAVLSGLYTWNTNKTSSNLSLVVKIDGKIYKKYKLDKSLVGKTAKIDSKYGHNTIKFTEKGAIMYESDCKDKLCMKMGEVTRTGQSIICLPNRLVVELNSDKNDLDVMLN</sequence>
<evidence type="ECO:0000256" key="1">
    <source>
        <dbReference type="SAM" id="Phobius"/>
    </source>
</evidence>
<gene>
    <name evidence="2" type="ORF">J2S72_001477</name>
</gene>
<dbReference type="RefSeq" id="WP_023055991.1">
    <property type="nucleotide sequence ID" value="NZ_JAUSTN010000007.1"/>
</dbReference>
<name>A0ABU0AZQ9_9FIRM</name>
<dbReference type="EMBL" id="JAUSTN010000007">
    <property type="protein sequence ID" value="MDQ0275450.1"/>
    <property type="molecule type" value="Genomic_DNA"/>
</dbReference>